<protein>
    <submittedName>
        <fullName evidence="2">Uncharacterized protein</fullName>
    </submittedName>
</protein>
<evidence type="ECO:0000313" key="2">
    <source>
        <dbReference type="EMBL" id="QLG47628.1"/>
    </source>
</evidence>
<name>A0A7D5GFI7_9EURY</name>
<feature type="region of interest" description="Disordered" evidence="1">
    <location>
        <begin position="78"/>
        <end position="98"/>
    </location>
</feature>
<proteinExistence type="predicted"/>
<dbReference type="KEGG" id="haly:HYG82_01595"/>
<feature type="region of interest" description="Disordered" evidence="1">
    <location>
        <begin position="1"/>
        <end position="24"/>
    </location>
</feature>
<evidence type="ECO:0000256" key="1">
    <source>
        <dbReference type="SAM" id="MobiDB-lite"/>
    </source>
</evidence>
<dbReference type="AlphaFoldDB" id="A0A7D5GFI7"/>
<dbReference type="GeneID" id="56031944"/>
<organism evidence="2 3">
    <name type="scientific">Natrinema halophilum</name>
    <dbReference type="NCBI Taxonomy" id="1699371"/>
    <lineage>
        <taxon>Archaea</taxon>
        <taxon>Methanobacteriati</taxon>
        <taxon>Methanobacteriota</taxon>
        <taxon>Stenosarchaea group</taxon>
        <taxon>Halobacteria</taxon>
        <taxon>Halobacteriales</taxon>
        <taxon>Natrialbaceae</taxon>
        <taxon>Natrinema</taxon>
    </lineage>
</organism>
<gene>
    <name evidence="2" type="ORF">HYG82_01595</name>
</gene>
<evidence type="ECO:0000313" key="3">
    <source>
        <dbReference type="Proteomes" id="UP000509241"/>
    </source>
</evidence>
<dbReference type="Proteomes" id="UP000509241">
    <property type="component" value="Chromosome"/>
</dbReference>
<accession>A0A7D5GFI7</accession>
<dbReference type="RefSeq" id="WP_179259370.1">
    <property type="nucleotide sequence ID" value="NZ_CP058601.1"/>
</dbReference>
<dbReference type="EMBL" id="CP058601">
    <property type="protein sequence ID" value="QLG47628.1"/>
    <property type="molecule type" value="Genomic_DNA"/>
</dbReference>
<sequence>MKTNDRERSEREATTNRATDDVPDRHTICEVSDDVSDRHTICEVSDDGRSLGDCEIAYCPEDATHLVVLDTGRSERRGERYCPSHVGSAADDARADPGRDLVYGPVTFE</sequence>
<reference evidence="2 3" key="1">
    <citation type="submission" date="2020-07" db="EMBL/GenBank/DDBJ databases">
        <authorList>
            <person name="Cui H."/>
        </authorList>
    </citation>
    <scope>NUCLEOTIDE SEQUENCE [LARGE SCALE GENOMIC DNA]</scope>
    <source>
        <strain evidence="2 3">YPL8</strain>
    </source>
</reference>
<keyword evidence="3" id="KW-1185">Reference proteome</keyword>
<dbReference type="OrthoDB" id="385194at2157"/>